<organism evidence="2 3">
    <name type="scientific">Ktedonobacter racemifer DSM 44963</name>
    <dbReference type="NCBI Taxonomy" id="485913"/>
    <lineage>
        <taxon>Bacteria</taxon>
        <taxon>Bacillati</taxon>
        <taxon>Chloroflexota</taxon>
        <taxon>Ktedonobacteria</taxon>
        <taxon>Ktedonobacterales</taxon>
        <taxon>Ktedonobacteraceae</taxon>
        <taxon>Ktedonobacter</taxon>
    </lineage>
</organism>
<dbReference type="eggNOG" id="COG0675">
    <property type="taxonomic scope" value="Bacteria"/>
</dbReference>
<accession>D6TCX2</accession>
<dbReference type="EMBL" id="ADVG01000001">
    <property type="protein sequence ID" value="EFH88236.1"/>
    <property type="molecule type" value="Genomic_DNA"/>
</dbReference>
<dbReference type="STRING" id="485913.Krac_9653"/>
<name>D6TCX2_KTERA</name>
<feature type="compositionally biased region" description="Basic residues" evidence="1">
    <location>
        <begin position="502"/>
        <end position="517"/>
    </location>
</feature>
<feature type="region of interest" description="Disordered" evidence="1">
    <location>
        <begin position="483"/>
        <end position="530"/>
    </location>
</feature>
<dbReference type="eggNOG" id="COG1401">
    <property type="taxonomic scope" value="Bacteria"/>
</dbReference>
<proteinExistence type="predicted"/>
<dbReference type="Proteomes" id="UP000004508">
    <property type="component" value="Unassembled WGS sequence"/>
</dbReference>
<keyword evidence="3" id="KW-1185">Reference proteome</keyword>
<evidence type="ECO:0000313" key="2">
    <source>
        <dbReference type="EMBL" id="EFH88236.1"/>
    </source>
</evidence>
<dbReference type="InParanoid" id="D6TCX2"/>
<comment type="caution">
    <text evidence="2">The sequence shown here is derived from an EMBL/GenBank/DDBJ whole genome shotgun (WGS) entry which is preliminary data.</text>
</comment>
<sequence>MPVDGGRVRLPLPKDFRIIGTLNSFDRNYLNQLSEALKRRFSFIEILPPSRRYRQEEQGIVIYKALQQLAHHTSLITTKEEELTWAGIISVRANTNGIYELVWQDKQHPFFSIFTQQLWPLFETTRIYRQLGTAQAIALTSQLLTPPPLLDERKESRVRYLELAFFPFLWYNRRQWIEITCVFEEGATMPKKCQGQRKKKEQQEKRPATPTFLLELPLAVDPGQAARLRSHLEAARQLYNAILSQGQQRLRRMRSDPAWQEARALPRTHKAERAAAFSALRKTYGFSEAALHEAIKGLRVGWIAAHIEAVLAQTLATRAYRALNRVCLGKAKRVRFKSRGRGFSSLENKRNNTSLRFVLQPPEEGNAGNLLWNGDRLPALIDWKDEVVTHGLRHRIKFARLIQRPASSPRAAGADEEGYRYVVQLALEGKPHQKKKHTVGTSIVGGDLGPSTLALFPQQGEASLEVFCAQLAPDAKAIRRLQRQMDRQRRAANPEHYDEKGRIKKQGKKKLHWKQSKRYQATRQRKASKERKLVAHRKSLHGHKVHQVVKLGTTIIIEKISYKAWQRQFGKSVGLRAPGMFVELLRRTVESTGGILVEVPTRTTALSQWCHGCGKKLKKPLSQRWHQCECGVGPVQRDLYSAFLAAYLDPADPIPSCARYQGYWEGAEARLRAAHERLTQRAKEGQTLPRSMGLTRARARLPESSGGPPLEPAFLLKREGREAWAEPLEPRRFSAGSFSTTTFPQNVQSRTMNIGKFW</sequence>
<protein>
    <submittedName>
        <fullName evidence="2">ATPase associated with various cellular activities AAA_5</fullName>
    </submittedName>
</protein>
<gene>
    <name evidence="2" type="ORF">Krac_9653</name>
</gene>
<reference evidence="2 3" key="1">
    <citation type="journal article" date="2011" name="Stand. Genomic Sci.">
        <title>Non-contiguous finished genome sequence and contextual data of the filamentous soil bacterium Ktedonobacter racemifer type strain (SOSP1-21).</title>
        <authorList>
            <person name="Chang Y.J."/>
            <person name="Land M."/>
            <person name="Hauser L."/>
            <person name="Chertkov O."/>
            <person name="Del Rio T.G."/>
            <person name="Nolan M."/>
            <person name="Copeland A."/>
            <person name="Tice H."/>
            <person name="Cheng J.F."/>
            <person name="Lucas S."/>
            <person name="Han C."/>
            <person name="Goodwin L."/>
            <person name="Pitluck S."/>
            <person name="Ivanova N."/>
            <person name="Ovchinikova G."/>
            <person name="Pati A."/>
            <person name="Chen A."/>
            <person name="Palaniappan K."/>
            <person name="Mavromatis K."/>
            <person name="Liolios K."/>
            <person name="Brettin T."/>
            <person name="Fiebig A."/>
            <person name="Rohde M."/>
            <person name="Abt B."/>
            <person name="Goker M."/>
            <person name="Detter J.C."/>
            <person name="Woyke T."/>
            <person name="Bristow J."/>
            <person name="Eisen J.A."/>
            <person name="Markowitz V."/>
            <person name="Hugenholtz P."/>
            <person name="Kyrpides N.C."/>
            <person name="Klenk H.P."/>
            <person name="Lapidus A."/>
        </authorList>
    </citation>
    <scope>NUCLEOTIDE SEQUENCE [LARGE SCALE GENOMIC DNA]</scope>
    <source>
        <strain evidence="3">DSM 44963</strain>
    </source>
</reference>
<evidence type="ECO:0000313" key="3">
    <source>
        <dbReference type="Proteomes" id="UP000004508"/>
    </source>
</evidence>
<dbReference type="AlphaFoldDB" id="D6TCX2"/>
<evidence type="ECO:0000256" key="1">
    <source>
        <dbReference type="SAM" id="MobiDB-lite"/>
    </source>
</evidence>
<feature type="compositionally biased region" description="Basic and acidic residues" evidence="1">
    <location>
        <begin position="483"/>
        <end position="501"/>
    </location>
</feature>